<reference evidence="2" key="1">
    <citation type="journal article" date="2019" name="Int. J. Syst. Evol. Microbiol.">
        <title>The Global Catalogue of Microorganisms (GCM) 10K type strain sequencing project: providing services to taxonomists for standard genome sequencing and annotation.</title>
        <authorList>
            <consortium name="The Broad Institute Genomics Platform"/>
            <consortium name="The Broad Institute Genome Sequencing Center for Infectious Disease"/>
            <person name="Wu L."/>
            <person name="Ma J."/>
        </authorList>
    </citation>
    <scope>NUCLEOTIDE SEQUENCE [LARGE SCALE GENOMIC DNA]</scope>
    <source>
        <strain evidence="2">KCTC 42986</strain>
    </source>
</reference>
<gene>
    <name evidence="1" type="ORF">ACFOFO_23595</name>
</gene>
<name>A0ABV7F9G9_9BURK</name>
<sequence length="105" mass="11743">MNSRSRIAFSKLSTLAARKNVCSRCTATIAVIPNYGCRLFVDFGGRLYDVRAENDEPYVFPTVDMAIIELSKIRGLDQWVTVDMVSLIPRPTISMEGVRELENAA</sequence>
<evidence type="ECO:0000313" key="2">
    <source>
        <dbReference type="Proteomes" id="UP001595530"/>
    </source>
</evidence>
<keyword evidence="2" id="KW-1185">Reference proteome</keyword>
<comment type="caution">
    <text evidence="1">The sequence shown here is derived from an EMBL/GenBank/DDBJ whole genome shotgun (WGS) entry which is preliminary data.</text>
</comment>
<dbReference type="RefSeq" id="WP_390329625.1">
    <property type="nucleotide sequence ID" value="NZ_JBHRTP010000091.1"/>
</dbReference>
<protein>
    <submittedName>
        <fullName evidence="1">Uncharacterized protein</fullName>
    </submittedName>
</protein>
<dbReference type="Proteomes" id="UP001595530">
    <property type="component" value="Unassembled WGS sequence"/>
</dbReference>
<evidence type="ECO:0000313" key="1">
    <source>
        <dbReference type="EMBL" id="MFC3110901.1"/>
    </source>
</evidence>
<dbReference type="EMBL" id="JBHRTP010000091">
    <property type="protein sequence ID" value="MFC3110901.1"/>
    <property type="molecule type" value="Genomic_DNA"/>
</dbReference>
<organism evidence="1 2">
    <name type="scientific">Undibacterium arcticum</name>
    <dbReference type="NCBI Taxonomy" id="1762892"/>
    <lineage>
        <taxon>Bacteria</taxon>
        <taxon>Pseudomonadati</taxon>
        <taxon>Pseudomonadota</taxon>
        <taxon>Betaproteobacteria</taxon>
        <taxon>Burkholderiales</taxon>
        <taxon>Oxalobacteraceae</taxon>
        <taxon>Undibacterium</taxon>
    </lineage>
</organism>
<proteinExistence type="predicted"/>
<accession>A0ABV7F9G9</accession>